<feature type="transmembrane region" description="Helical" evidence="5">
    <location>
        <begin position="114"/>
        <end position="136"/>
    </location>
</feature>
<evidence type="ECO:0000256" key="5">
    <source>
        <dbReference type="SAM" id="Phobius"/>
    </source>
</evidence>
<dbReference type="OrthoDB" id="10054094at2759"/>
<sequence>VAVDAGCKSFVGSPGCVQAMTNIWFDKIHPDQTKKRYQLTLVLGFLTLGLTAPFMVRFRPRSDDSIQAETLKLYGINYSDPYAMENPKIFQGDLHVNKYLLRLKHFHQASIVKFSYHCVQFILLLLLFSYVMLFTFDPPTDGLPSIDWTEILLIMLVSCMLLEEFRYFLNQDNLTLWGKCGTYFPHLFKQLTVLSYVLFYVGLILRFRNVQSPENFDAARIVMAYCLWFWYLRSLSFLSALRFVGPHLVAIGKMLQDLMFFMILILLVMAAYGVASRSMAYYDIMRVHGFYARHIFKDIAYPVYYLMYTNWNNETTALDTSPDASWAIATHILLAVHLLLINILLINLLIALFNKRFDQVHDDITNIWYYQRYLFIREHYDRPPFIPPVSLLFDIWYLCKMLFHRIQRARYMYSNPEIRVFS</sequence>
<keyword evidence="9" id="KW-1185">Reference proteome</keyword>
<proteinExistence type="predicted"/>
<evidence type="ECO:0000313" key="9">
    <source>
        <dbReference type="Proteomes" id="UP000663829"/>
    </source>
</evidence>
<dbReference type="Proteomes" id="UP000663829">
    <property type="component" value="Unassembled WGS sequence"/>
</dbReference>
<dbReference type="EMBL" id="CAJNOQ010025700">
    <property type="protein sequence ID" value="CAF1539618.1"/>
    <property type="molecule type" value="Genomic_DNA"/>
</dbReference>
<dbReference type="Pfam" id="PF00520">
    <property type="entry name" value="Ion_trans"/>
    <property type="match status" value="1"/>
</dbReference>
<evidence type="ECO:0000313" key="8">
    <source>
        <dbReference type="EMBL" id="CAF4399806.1"/>
    </source>
</evidence>
<keyword evidence="2 5" id="KW-0812">Transmembrane</keyword>
<evidence type="ECO:0000256" key="1">
    <source>
        <dbReference type="ARBA" id="ARBA00004141"/>
    </source>
</evidence>
<dbReference type="Proteomes" id="UP000681722">
    <property type="component" value="Unassembled WGS sequence"/>
</dbReference>
<dbReference type="InterPro" id="IPR050927">
    <property type="entry name" value="TRPM"/>
</dbReference>
<evidence type="ECO:0000256" key="3">
    <source>
        <dbReference type="ARBA" id="ARBA00022989"/>
    </source>
</evidence>
<feature type="non-terminal residue" evidence="7">
    <location>
        <position position="1"/>
    </location>
</feature>
<organism evidence="7 9">
    <name type="scientific">Didymodactylos carnosus</name>
    <dbReference type="NCBI Taxonomy" id="1234261"/>
    <lineage>
        <taxon>Eukaryota</taxon>
        <taxon>Metazoa</taxon>
        <taxon>Spiralia</taxon>
        <taxon>Gnathifera</taxon>
        <taxon>Rotifera</taxon>
        <taxon>Eurotatoria</taxon>
        <taxon>Bdelloidea</taxon>
        <taxon>Philodinida</taxon>
        <taxon>Philodinidae</taxon>
        <taxon>Didymodactylos</taxon>
    </lineage>
</organism>
<feature type="transmembrane region" description="Helical" evidence="5">
    <location>
        <begin position="187"/>
        <end position="207"/>
    </location>
</feature>
<dbReference type="GO" id="GO:0005886">
    <property type="term" value="C:plasma membrane"/>
    <property type="evidence" value="ECO:0007669"/>
    <property type="project" value="TreeGrafter"/>
</dbReference>
<accession>A0A815W667</accession>
<feature type="transmembrane region" description="Helical" evidence="5">
    <location>
        <begin position="332"/>
        <end position="353"/>
    </location>
</feature>
<evidence type="ECO:0000313" key="7">
    <source>
        <dbReference type="EMBL" id="CAF1539618.1"/>
    </source>
</evidence>
<feature type="transmembrane region" description="Helical" evidence="5">
    <location>
        <begin position="37"/>
        <end position="56"/>
    </location>
</feature>
<gene>
    <name evidence="7" type="ORF">GPM918_LOCUS38552</name>
    <name evidence="8" type="ORF">SRO942_LOCUS39380</name>
</gene>
<dbReference type="PANTHER" id="PTHR13800:SF12">
    <property type="entry name" value="TRANSIENT RECEPTOR POTENTIAL CATION CHANNEL SUBFAMILY M MEMBER-LIKE 2"/>
    <property type="match status" value="1"/>
</dbReference>
<dbReference type="InterPro" id="IPR005821">
    <property type="entry name" value="Ion_trans_dom"/>
</dbReference>
<reference evidence="7" key="1">
    <citation type="submission" date="2021-02" db="EMBL/GenBank/DDBJ databases">
        <authorList>
            <person name="Nowell W R."/>
        </authorList>
    </citation>
    <scope>NUCLEOTIDE SEQUENCE</scope>
</reference>
<keyword evidence="3 5" id="KW-1133">Transmembrane helix</keyword>
<feature type="transmembrane region" description="Helical" evidence="5">
    <location>
        <begin position="258"/>
        <end position="275"/>
    </location>
</feature>
<dbReference type="PANTHER" id="PTHR13800">
    <property type="entry name" value="TRANSIENT RECEPTOR POTENTIAL CATION CHANNEL, SUBFAMILY M, MEMBER 6"/>
    <property type="match status" value="1"/>
</dbReference>
<protein>
    <recommendedName>
        <fullName evidence="6">Ion transport domain-containing protein</fullName>
    </recommendedName>
</protein>
<dbReference type="EMBL" id="CAJOBC010091328">
    <property type="protein sequence ID" value="CAF4399806.1"/>
    <property type="molecule type" value="Genomic_DNA"/>
</dbReference>
<name>A0A815W667_9BILA</name>
<comment type="subcellular location">
    <subcellularLocation>
        <location evidence="1">Membrane</location>
        <topology evidence="1">Multi-pass membrane protein</topology>
    </subcellularLocation>
</comment>
<keyword evidence="4 5" id="KW-0472">Membrane</keyword>
<feature type="transmembrane region" description="Helical" evidence="5">
    <location>
        <begin position="219"/>
        <end position="238"/>
    </location>
</feature>
<evidence type="ECO:0000256" key="4">
    <source>
        <dbReference type="ARBA" id="ARBA00023136"/>
    </source>
</evidence>
<comment type="caution">
    <text evidence="7">The sequence shown here is derived from an EMBL/GenBank/DDBJ whole genome shotgun (WGS) entry which is preliminary data.</text>
</comment>
<dbReference type="AlphaFoldDB" id="A0A815W667"/>
<evidence type="ECO:0000256" key="2">
    <source>
        <dbReference type="ARBA" id="ARBA00022692"/>
    </source>
</evidence>
<feature type="domain" description="Ion transport" evidence="6">
    <location>
        <begin position="121"/>
        <end position="361"/>
    </location>
</feature>
<evidence type="ECO:0000259" key="6">
    <source>
        <dbReference type="Pfam" id="PF00520"/>
    </source>
</evidence>
<dbReference type="GO" id="GO:0099604">
    <property type="term" value="F:ligand-gated calcium channel activity"/>
    <property type="evidence" value="ECO:0007669"/>
    <property type="project" value="TreeGrafter"/>
</dbReference>